<feature type="transmembrane region" description="Helical" evidence="1">
    <location>
        <begin position="78"/>
        <end position="96"/>
    </location>
</feature>
<feature type="transmembrane region" description="Helical" evidence="1">
    <location>
        <begin position="25"/>
        <end position="46"/>
    </location>
</feature>
<reference evidence="2 3" key="1">
    <citation type="submission" date="2018-07" db="EMBL/GenBank/DDBJ databases">
        <title>Mechanisms of high-level aminoglycoside resistance among Gram-negative pathogens in Brazil.</title>
        <authorList>
            <person name="Ballaben A.S."/>
            <person name="Darini A.L.C."/>
            <person name="Doi Y."/>
        </authorList>
    </citation>
    <scope>NUCLEOTIDE SEQUENCE [LARGE SCALE GENOMIC DNA]</scope>
    <source>
        <strain evidence="2 3">B2-305</strain>
    </source>
</reference>
<dbReference type="EMBL" id="QORE01002482">
    <property type="protein sequence ID" value="RCI70031.1"/>
    <property type="molecule type" value="Genomic_DNA"/>
</dbReference>
<organism evidence="2 3">
    <name type="scientific">Pseudomonas aeruginosa</name>
    <dbReference type="NCBI Taxonomy" id="287"/>
    <lineage>
        <taxon>Bacteria</taxon>
        <taxon>Pseudomonadati</taxon>
        <taxon>Pseudomonadota</taxon>
        <taxon>Gammaproteobacteria</taxon>
        <taxon>Pseudomonadales</taxon>
        <taxon>Pseudomonadaceae</taxon>
        <taxon>Pseudomonas</taxon>
    </lineage>
</organism>
<keyword evidence="1" id="KW-0472">Membrane</keyword>
<protein>
    <submittedName>
        <fullName evidence="2">FUSC family protein</fullName>
    </submittedName>
</protein>
<sequence>GGTFALTAVLISALSSTSPNPGRLSLQLTLGTLAGACTGLFVLLYLLPHVDGFPMLLCCLLPVFAVGALLLWRPQWNGYGVGLLVWFCFASLPANMARYDALAFFNEYLALLLSMVLATVAAMVILPPNRPWMWKRLEHDLRERVVFAIS</sequence>
<evidence type="ECO:0000256" key="1">
    <source>
        <dbReference type="SAM" id="Phobius"/>
    </source>
</evidence>
<feature type="non-terminal residue" evidence="2">
    <location>
        <position position="150"/>
    </location>
</feature>
<accession>A0A367LYH1</accession>
<evidence type="ECO:0000313" key="3">
    <source>
        <dbReference type="Proteomes" id="UP000253594"/>
    </source>
</evidence>
<keyword evidence="1" id="KW-1133">Transmembrane helix</keyword>
<feature type="transmembrane region" description="Helical" evidence="1">
    <location>
        <begin position="108"/>
        <end position="126"/>
    </location>
</feature>
<dbReference type="InterPro" id="IPR006726">
    <property type="entry name" value="PHBA_efflux_AaeB/fusaric-R"/>
</dbReference>
<feature type="transmembrane region" description="Helical" evidence="1">
    <location>
        <begin position="53"/>
        <end position="72"/>
    </location>
</feature>
<dbReference type="Pfam" id="PF04632">
    <property type="entry name" value="FUSC"/>
    <property type="match status" value="1"/>
</dbReference>
<keyword evidence="1" id="KW-0812">Transmembrane</keyword>
<feature type="non-terminal residue" evidence="2">
    <location>
        <position position="1"/>
    </location>
</feature>
<dbReference type="GO" id="GO:0005886">
    <property type="term" value="C:plasma membrane"/>
    <property type="evidence" value="ECO:0007669"/>
    <property type="project" value="InterPro"/>
</dbReference>
<gene>
    <name evidence="2" type="ORF">DT376_36765</name>
</gene>
<dbReference type="GO" id="GO:0022857">
    <property type="term" value="F:transmembrane transporter activity"/>
    <property type="evidence" value="ECO:0007669"/>
    <property type="project" value="InterPro"/>
</dbReference>
<dbReference type="AlphaFoldDB" id="A0A367LYH1"/>
<proteinExistence type="predicted"/>
<name>A0A367LYH1_PSEAI</name>
<comment type="caution">
    <text evidence="2">The sequence shown here is derived from an EMBL/GenBank/DDBJ whole genome shotgun (WGS) entry which is preliminary data.</text>
</comment>
<dbReference type="Proteomes" id="UP000253594">
    <property type="component" value="Unassembled WGS sequence"/>
</dbReference>
<evidence type="ECO:0000313" key="2">
    <source>
        <dbReference type="EMBL" id="RCI70031.1"/>
    </source>
</evidence>